<dbReference type="InterPro" id="IPR050282">
    <property type="entry name" value="Cycloisomerase_2"/>
</dbReference>
<evidence type="ECO:0000256" key="2">
    <source>
        <dbReference type="SAM" id="MobiDB-lite"/>
    </source>
</evidence>
<dbReference type="Pfam" id="PF10282">
    <property type="entry name" value="Lactonase"/>
    <property type="match status" value="1"/>
</dbReference>
<dbReference type="RefSeq" id="WP_379894167.1">
    <property type="nucleotide sequence ID" value="NZ_CBCSCT010000068.1"/>
</dbReference>
<feature type="compositionally biased region" description="Basic and acidic residues" evidence="2">
    <location>
        <begin position="143"/>
        <end position="157"/>
    </location>
</feature>
<dbReference type="PANTHER" id="PTHR30344">
    <property type="entry name" value="6-PHOSPHOGLUCONOLACTONASE-RELATED"/>
    <property type="match status" value="1"/>
</dbReference>
<proteinExistence type="inferred from homology"/>
<feature type="region of interest" description="Disordered" evidence="2">
    <location>
        <begin position="143"/>
        <end position="162"/>
    </location>
</feature>
<evidence type="ECO:0000313" key="3">
    <source>
        <dbReference type="EMBL" id="MFC5986857.1"/>
    </source>
</evidence>
<gene>
    <name evidence="3" type="ORF">ACFPXP_10550</name>
</gene>
<evidence type="ECO:0000313" key="4">
    <source>
        <dbReference type="Proteomes" id="UP001596250"/>
    </source>
</evidence>
<comment type="similarity">
    <text evidence="1">Belongs to the cycloisomerase 2 family.</text>
</comment>
<organism evidence="3 4">
    <name type="scientific">Marinicrinis lubricantis</name>
    <dbReference type="NCBI Taxonomy" id="2086470"/>
    <lineage>
        <taxon>Bacteria</taxon>
        <taxon>Bacillati</taxon>
        <taxon>Bacillota</taxon>
        <taxon>Bacilli</taxon>
        <taxon>Bacillales</taxon>
        <taxon>Paenibacillaceae</taxon>
    </lineage>
</organism>
<dbReference type="InterPro" id="IPR011048">
    <property type="entry name" value="Haem_d1_sf"/>
</dbReference>
<dbReference type="Proteomes" id="UP001596250">
    <property type="component" value="Unassembled WGS sequence"/>
</dbReference>
<dbReference type="PANTHER" id="PTHR30344:SF1">
    <property type="entry name" value="6-PHOSPHOGLUCONOLACTONASE"/>
    <property type="match status" value="1"/>
</dbReference>
<keyword evidence="4" id="KW-1185">Reference proteome</keyword>
<sequence>MAAANHRLLVFAGSYAEAEGSGVYVYEFDEQTVELRALDAVSGLKNPTFLNVDAAQKKLYAIGEVATAEGGKAAEAVSFAIDPETGKLSMLNRAQTVSSPTCHIQRDQDRRYLIVSSYHGGMVGLVSITEEGKVGDLLDVQQHEGKSVHPERQDRPHPHSAFFSPDEKYIFVSDLGLDRIRAYRIDKEQNQLKLHGETAVHPGAGPRHLVFHPNGRFTYVINEVDSTITVFSYDMENGQLNEIETVPTLPSSFEGENTCAEITLSKDGKYLYGSNRGHDSIVVYAINSESGKLTLVEHVSTEGEHPRHFALTPSGTHLLAANRDTNNIAVFQVDRTTGKLTYTGKQVQVSKPVCVQPLYL</sequence>
<dbReference type="InterPro" id="IPR015943">
    <property type="entry name" value="WD40/YVTN_repeat-like_dom_sf"/>
</dbReference>
<evidence type="ECO:0000256" key="1">
    <source>
        <dbReference type="ARBA" id="ARBA00005564"/>
    </source>
</evidence>
<protein>
    <submittedName>
        <fullName evidence="3">Lactonase family protein</fullName>
    </submittedName>
</protein>
<accession>A0ABW1IP26</accession>
<comment type="caution">
    <text evidence="3">The sequence shown here is derived from an EMBL/GenBank/DDBJ whole genome shotgun (WGS) entry which is preliminary data.</text>
</comment>
<dbReference type="EMBL" id="JBHSQV010000138">
    <property type="protein sequence ID" value="MFC5986857.1"/>
    <property type="molecule type" value="Genomic_DNA"/>
</dbReference>
<dbReference type="SUPFAM" id="SSF51004">
    <property type="entry name" value="C-terminal (heme d1) domain of cytochrome cd1-nitrite reductase"/>
    <property type="match status" value="1"/>
</dbReference>
<reference evidence="4" key="1">
    <citation type="journal article" date="2019" name="Int. J. Syst. Evol. Microbiol.">
        <title>The Global Catalogue of Microorganisms (GCM) 10K type strain sequencing project: providing services to taxonomists for standard genome sequencing and annotation.</title>
        <authorList>
            <consortium name="The Broad Institute Genomics Platform"/>
            <consortium name="The Broad Institute Genome Sequencing Center for Infectious Disease"/>
            <person name="Wu L."/>
            <person name="Ma J."/>
        </authorList>
    </citation>
    <scope>NUCLEOTIDE SEQUENCE [LARGE SCALE GENOMIC DNA]</scope>
    <source>
        <strain evidence="4">CCM 8749</strain>
    </source>
</reference>
<dbReference type="Gene3D" id="2.130.10.10">
    <property type="entry name" value="YVTN repeat-like/Quinoprotein amine dehydrogenase"/>
    <property type="match status" value="1"/>
</dbReference>
<dbReference type="InterPro" id="IPR019405">
    <property type="entry name" value="Lactonase_7-beta_prop"/>
</dbReference>
<name>A0ABW1IP26_9BACL</name>